<dbReference type="RefSeq" id="WP_386740704.1">
    <property type="nucleotide sequence ID" value="NZ_JBHSMG010000003.1"/>
</dbReference>
<sequence>MTRFPAWVYREGTEPDPRFSLANERTFLAWLRTALALLAGGVGLEALRIPQVAGLRLAAAGLLLLLGLLAVAQGWIGWARSERSLRLSRALPGPTVGAVVAIGVLVVAVTVVVGSFL</sequence>
<dbReference type="EMBL" id="JBHSMG010000003">
    <property type="protein sequence ID" value="MFC5502989.1"/>
    <property type="molecule type" value="Genomic_DNA"/>
</dbReference>
<evidence type="ECO:0000313" key="8">
    <source>
        <dbReference type="Proteomes" id="UP001596039"/>
    </source>
</evidence>
<evidence type="ECO:0000256" key="4">
    <source>
        <dbReference type="ARBA" id="ARBA00023136"/>
    </source>
</evidence>
<feature type="transmembrane region" description="Helical" evidence="5">
    <location>
        <begin position="27"/>
        <end position="47"/>
    </location>
</feature>
<keyword evidence="8" id="KW-1185">Reference proteome</keyword>
<dbReference type="Pfam" id="PF02656">
    <property type="entry name" value="DUF202"/>
    <property type="match status" value="1"/>
</dbReference>
<dbReference type="InterPro" id="IPR003807">
    <property type="entry name" value="DUF202"/>
</dbReference>
<gene>
    <name evidence="7" type="ORF">ACFPJ4_12130</name>
</gene>
<dbReference type="Proteomes" id="UP001596039">
    <property type="component" value="Unassembled WGS sequence"/>
</dbReference>
<keyword evidence="4 5" id="KW-0472">Membrane</keyword>
<keyword evidence="2 5" id="KW-0812">Transmembrane</keyword>
<comment type="caution">
    <text evidence="7">The sequence shown here is derived from an EMBL/GenBank/DDBJ whole genome shotgun (WGS) entry which is preliminary data.</text>
</comment>
<evidence type="ECO:0000256" key="5">
    <source>
        <dbReference type="SAM" id="Phobius"/>
    </source>
</evidence>
<organism evidence="7 8">
    <name type="scientific">Lysinimonas soli</name>
    <dbReference type="NCBI Taxonomy" id="1074233"/>
    <lineage>
        <taxon>Bacteria</taxon>
        <taxon>Bacillati</taxon>
        <taxon>Actinomycetota</taxon>
        <taxon>Actinomycetes</taxon>
        <taxon>Micrococcales</taxon>
        <taxon>Microbacteriaceae</taxon>
        <taxon>Lysinimonas</taxon>
    </lineage>
</organism>
<evidence type="ECO:0000313" key="7">
    <source>
        <dbReference type="EMBL" id="MFC5502989.1"/>
    </source>
</evidence>
<keyword evidence="3 5" id="KW-1133">Transmembrane helix</keyword>
<proteinExistence type="predicted"/>
<feature type="domain" description="DUF202" evidence="6">
    <location>
        <begin position="18"/>
        <end position="83"/>
    </location>
</feature>
<feature type="transmembrane region" description="Helical" evidence="5">
    <location>
        <begin position="96"/>
        <end position="116"/>
    </location>
</feature>
<comment type="subcellular location">
    <subcellularLocation>
        <location evidence="1">Endomembrane system</location>
        <topology evidence="1">Multi-pass membrane protein</topology>
    </subcellularLocation>
</comment>
<name>A0ABW0NVV5_9MICO</name>
<reference evidence="8" key="1">
    <citation type="journal article" date="2019" name="Int. J. Syst. Evol. Microbiol.">
        <title>The Global Catalogue of Microorganisms (GCM) 10K type strain sequencing project: providing services to taxonomists for standard genome sequencing and annotation.</title>
        <authorList>
            <consortium name="The Broad Institute Genomics Platform"/>
            <consortium name="The Broad Institute Genome Sequencing Center for Infectious Disease"/>
            <person name="Wu L."/>
            <person name="Ma J."/>
        </authorList>
    </citation>
    <scope>NUCLEOTIDE SEQUENCE [LARGE SCALE GENOMIC DNA]</scope>
    <source>
        <strain evidence="8">CGMCC 4.6997</strain>
    </source>
</reference>
<feature type="transmembrane region" description="Helical" evidence="5">
    <location>
        <begin position="54"/>
        <end position="76"/>
    </location>
</feature>
<evidence type="ECO:0000256" key="2">
    <source>
        <dbReference type="ARBA" id="ARBA00022692"/>
    </source>
</evidence>
<evidence type="ECO:0000256" key="3">
    <source>
        <dbReference type="ARBA" id="ARBA00022989"/>
    </source>
</evidence>
<protein>
    <submittedName>
        <fullName evidence="7">YidH family protein</fullName>
    </submittedName>
</protein>
<evidence type="ECO:0000259" key="6">
    <source>
        <dbReference type="Pfam" id="PF02656"/>
    </source>
</evidence>
<evidence type="ECO:0000256" key="1">
    <source>
        <dbReference type="ARBA" id="ARBA00004127"/>
    </source>
</evidence>
<accession>A0ABW0NVV5</accession>